<dbReference type="InterPro" id="IPR003117">
    <property type="entry name" value="cAMP_dep_PK_reg_su_I/II_a/b"/>
</dbReference>
<feature type="compositionally biased region" description="Low complexity" evidence="2">
    <location>
        <begin position="2984"/>
        <end position="2997"/>
    </location>
</feature>
<feature type="region of interest" description="Disordered" evidence="2">
    <location>
        <begin position="2419"/>
        <end position="2438"/>
    </location>
</feature>
<feature type="compositionally biased region" description="Basic and acidic residues" evidence="2">
    <location>
        <begin position="260"/>
        <end position="287"/>
    </location>
</feature>
<feature type="compositionally biased region" description="Low complexity" evidence="2">
    <location>
        <begin position="1011"/>
        <end position="1020"/>
    </location>
</feature>
<feature type="compositionally biased region" description="Basic residues" evidence="2">
    <location>
        <begin position="193"/>
        <end position="203"/>
    </location>
</feature>
<feature type="compositionally biased region" description="Basic and acidic residues" evidence="2">
    <location>
        <begin position="164"/>
        <end position="185"/>
    </location>
</feature>
<dbReference type="Pfam" id="PF00612">
    <property type="entry name" value="IQ"/>
    <property type="match status" value="1"/>
</dbReference>
<dbReference type="InterPro" id="IPR000048">
    <property type="entry name" value="IQ_motif_EF-hand-BS"/>
</dbReference>
<feature type="region of interest" description="Disordered" evidence="2">
    <location>
        <begin position="2900"/>
        <end position="2919"/>
    </location>
</feature>
<feature type="compositionally biased region" description="Basic and acidic residues" evidence="2">
    <location>
        <begin position="994"/>
        <end position="1007"/>
    </location>
</feature>
<dbReference type="Proteomes" id="UP001075354">
    <property type="component" value="Chromosome 4"/>
</dbReference>
<keyword evidence="5" id="KW-1185">Reference proteome</keyword>
<protein>
    <recommendedName>
        <fullName evidence="3">RIIa domain-containing protein</fullName>
    </recommendedName>
</protein>
<keyword evidence="1" id="KW-0175">Coiled coil</keyword>
<feature type="coiled-coil region" evidence="1">
    <location>
        <begin position="657"/>
        <end position="684"/>
    </location>
</feature>
<evidence type="ECO:0000259" key="3">
    <source>
        <dbReference type="SMART" id="SM00394"/>
    </source>
</evidence>
<feature type="region of interest" description="Disordered" evidence="2">
    <location>
        <begin position="2825"/>
        <end position="2874"/>
    </location>
</feature>
<evidence type="ECO:0000256" key="1">
    <source>
        <dbReference type="SAM" id="Coils"/>
    </source>
</evidence>
<dbReference type="CDD" id="cd12100">
    <property type="entry name" value="DD_CABYR_SP17"/>
    <property type="match status" value="1"/>
</dbReference>
<feature type="compositionally biased region" description="Basic and acidic residues" evidence="2">
    <location>
        <begin position="2493"/>
        <end position="2502"/>
    </location>
</feature>
<dbReference type="Pfam" id="PF02197">
    <property type="entry name" value="RIIa"/>
    <property type="match status" value="1"/>
</dbReference>
<feature type="compositionally biased region" description="Low complexity" evidence="2">
    <location>
        <begin position="2578"/>
        <end position="2588"/>
    </location>
</feature>
<dbReference type="EMBL" id="JAPTSV010000004">
    <property type="protein sequence ID" value="KAJ1528401.1"/>
    <property type="molecule type" value="Genomic_DNA"/>
</dbReference>
<name>A0AAV7XUA9_9NEOP</name>
<organism evidence="4 5">
    <name type="scientific">Megalurothrips usitatus</name>
    <name type="common">bean blossom thrips</name>
    <dbReference type="NCBI Taxonomy" id="439358"/>
    <lineage>
        <taxon>Eukaryota</taxon>
        <taxon>Metazoa</taxon>
        <taxon>Ecdysozoa</taxon>
        <taxon>Arthropoda</taxon>
        <taxon>Hexapoda</taxon>
        <taxon>Insecta</taxon>
        <taxon>Pterygota</taxon>
        <taxon>Neoptera</taxon>
        <taxon>Paraneoptera</taxon>
        <taxon>Thysanoptera</taxon>
        <taxon>Terebrantia</taxon>
        <taxon>Thripoidea</taxon>
        <taxon>Thripidae</taxon>
        <taxon>Megalurothrips</taxon>
    </lineage>
</organism>
<feature type="region of interest" description="Disordered" evidence="2">
    <location>
        <begin position="961"/>
        <end position="1032"/>
    </location>
</feature>
<feature type="region of interest" description="Disordered" evidence="2">
    <location>
        <begin position="373"/>
        <end position="414"/>
    </location>
</feature>
<feature type="compositionally biased region" description="Basic and acidic residues" evidence="2">
    <location>
        <begin position="1248"/>
        <end position="1257"/>
    </location>
</feature>
<reference evidence="4" key="1">
    <citation type="submission" date="2022-12" db="EMBL/GenBank/DDBJ databases">
        <title>Chromosome-level genome assembly of the bean flower thrips Megalurothrips usitatus.</title>
        <authorList>
            <person name="Ma L."/>
            <person name="Liu Q."/>
            <person name="Li H."/>
            <person name="Cai W."/>
        </authorList>
    </citation>
    <scope>NUCLEOTIDE SEQUENCE</scope>
    <source>
        <strain evidence="4">Cailab_2022a</strain>
    </source>
</reference>
<dbReference type="SMART" id="SM00394">
    <property type="entry name" value="RIIa"/>
    <property type="match status" value="1"/>
</dbReference>
<feature type="compositionally biased region" description="Basic and acidic residues" evidence="2">
    <location>
        <begin position="453"/>
        <end position="487"/>
    </location>
</feature>
<feature type="compositionally biased region" description="Basic residues" evidence="2">
    <location>
        <begin position="296"/>
        <end position="307"/>
    </location>
</feature>
<dbReference type="InterPro" id="IPR047579">
    <property type="entry name" value="DD_CABYR_SP17"/>
</dbReference>
<feature type="region of interest" description="Disordered" evidence="2">
    <location>
        <begin position="3107"/>
        <end position="3194"/>
    </location>
</feature>
<feature type="compositionally biased region" description="Polar residues" evidence="2">
    <location>
        <begin position="2710"/>
        <end position="2721"/>
    </location>
</feature>
<feature type="region of interest" description="Disordered" evidence="2">
    <location>
        <begin position="446"/>
        <end position="487"/>
    </location>
</feature>
<feature type="compositionally biased region" description="Basic and acidic residues" evidence="2">
    <location>
        <begin position="2421"/>
        <end position="2436"/>
    </location>
</feature>
<feature type="compositionally biased region" description="Basic residues" evidence="2">
    <location>
        <begin position="2969"/>
        <end position="2980"/>
    </location>
</feature>
<feature type="region of interest" description="Disordered" evidence="2">
    <location>
        <begin position="2481"/>
        <end position="2502"/>
    </location>
</feature>
<feature type="region of interest" description="Disordered" evidence="2">
    <location>
        <begin position="909"/>
        <end position="933"/>
    </location>
</feature>
<feature type="region of interest" description="Disordered" evidence="2">
    <location>
        <begin position="2563"/>
        <end position="2590"/>
    </location>
</feature>
<feature type="region of interest" description="Disordered" evidence="2">
    <location>
        <begin position="2282"/>
        <end position="2306"/>
    </location>
</feature>
<feature type="region of interest" description="Disordered" evidence="2">
    <location>
        <begin position="3068"/>
        <end position="3090"/>
    </location>
</feature>
<dbReference type="Gene3D" id="1.20.120.20">
    <property type="entry name" value="Apolipoprotein"/>
    <property type="match status" value="2"/>
</dbReference>
<feature type="compositionally biased region" description="Low complexity" evidence="2">
    <location>
        <begin position="3144"/>
        <end position="3159"/>
    </location>
</feature>
<evidence type="ECO:0000256" key="2">
    <source>
        <dbReference type="SAM" id="MobiDB-lite"/>
    </source>
</evidence>
<feature type="region of interest" description="Disordered" evidence="2">
    <location>
        <begin position="2702"/>
        <end position="2808"/>
    </location>
</feature>
<feature type="region of interest" description="Disordered" evidence="2">
    <location>
        <begin position="2928"/>
        <end position="2997"/>
    </location>
</feature>
<feature type="region of interest" description="Disordered" evidence="2">
    <location>
        <begin position="134"/>
        <end position="356"/>
    </location>
</feature>
<dbReference type="Gene3D" id="1.20.890.10">
    <property type="entry name" value="cAMP-dependent protein kinase regulatory subunit, dimerization-anchoring domain"/>
    <property type="match status" value="1"/>
</dbReference>
<dbReference type="SUPFAM" id="SSF47391">
    <property type="entry name" value="Dimerization-anchoring domain of cAMP-dependent PK regulatory subunit"/>
    <property type="match status" value="1"/>
</dbReference>
<dbReference type="PROSITE" id="PS50096">
    <property type="entry name" value="IQ"/>
    <property type="match status" value="1"/>
</dbReference>
<sequence>MKTATSVVHHKVPRPKVAATKVAGFTAEGVFVKLSVPEGMDAALQGLTREVLRHQPDDIYWFAAQYFENLIRARGGGRVEEFTAWQETRTSKRSSQSSTFVSSTQQDVSGSGIAALAATTGTVAVLATASASQRASWDGADQVEERVSKSSSHSSTSNVVTRSETLHSVRMEHTGHQDDSPRGSDKTGGSSKTSKKRLAKKDKARKDKESKSASSSSQEIESDSSKSAKTGSLSPKGVITKQVDTIVKGLAHDTVITAEEISKKTAEKSSVIHKDGELTEMAIEKSESVQNDITRPKRSTRKLKRQTKSVDSASFSDRSENGDTQLRGAARSGIATETNETSVVGSHTETANSHGITLSTTAKEIVELQQLKEWVDGADHSSQTKSSDHESAPERVENSTSQADKVSSVPPEPNFTHYETAYVITNEVIGENPSDIKSEELRVLSEGSVRKSSAHDIREETGEDGSHLTTEEKAEETKEEKHEATEKTVLERKSNVQVGENGDIVEEEITITRTEQSSKTETTVSKSWTMETTIETLADGETRVIERMILHSPPHDEGEKDEAVVKVEGEKQTQLHHQENVNTKPDDVPTKGKQMAEEELASRSSEVEAIAVGHEILTEEIDILKDNHEPTITTNVAVGDAGRVPTEHAREFGLIDAEEAKKSIEHITVALEKAENSLNVLQQDAEVHDVHESKTETVTIQEDEVKLSEKLTTISMPTGEHRRDALMEASVPVDEDGHEVTKAEFGLIDAEEAKKSLEQISVALIRAEESIDALQSHENVLVRHSVENEELDSAREEVNEDGKVERKNEFGLIDPEEAKKSLEEIAVAISKAEDSLDTLQSGGMGVQEKHAIVVEGTDVVDTADGHHHIPSEDNSLQKAAADATPPMRTEVDENGKEITHMSSHAADTVIEGMPTDDSSIGGKEGGHGDQSSVTVHTTVIENIDLKTEDLMIPLDEIDAEKASEVSKEGSKEETSKLKGHSSQAPDSPTDEDQATPRDEVESLRVDTPEDSSATKSSSGSDENGDPINPPTVVISRTADVIELKDGEVNIVTQMEKEGLVEDMNNEEPMERIITKGVLQTLAEENMEHQSNSNITAKVAGLTVVAATVGFITSEKGETTVVVDRSLIEGVHGADEGDTLEVLAGGFDSNQFIHEESKHTSWLLQSPLLVTSGLGETTGHEVEVLSTIKVHEVGHIEEEGVRADGDTSKHKIEHTSRVVGDEKPDPHVEEAPVAKRTVEHQESGVSSVDESRDTEKSLRSMSPELDENGKPVPVDENGKPMYNIRKKRSLQTKRSVSLANDIIPDKSHVKLSRTGSLVGADDSTDHWYGSQISSTGSTLIKPVLAMARDPAIATLKPCEEPECVAVDVRNTKEDSTEATRSEGHVINEGFDVMREMSLVTSRIGQSILSLGPEKSEVTLVGTEDEPKHVRSDSQESFIISEGAVYIPLNPPGMKQPSLERIDSVPSILESPHDATPPIEKEVFAAGLNLSFEEVSTHDAPEVVGVTNAAVTVSPATYTVTEPVSDAGHVDNESRDGISEENQDDDVLIVEYPMDPNAKVTKWDNVVVTSPADMKEVHKDDAVHPLESIPMEGQSHISMDDSLQEVPSLQDEAVGHIDSESELLDSMPEDEMERKWTDDVAMVAGKAKGMVKGIFGQQNRSIGNEIEEAVTSHTGSVVSEAAKEVQSVNSVVHDIGNEVEATAHKASGVAANALKHNEEVKENVQRNVQASFSSLKENVASTANSLVSDIKHGVSGAENAAKSVADDVGEHIMSAKKEAEDTIENAVEGVEHATETAVDFVSNEAALVSDAASHSVTAAVEGVEHASDRVSNEIHTAVLDLKEKGNEAAADIADSVKSGVTGVKQLGAELEHSVGTMVADAKENISSTSHSLSEKVGHEVRDLHGSVSESVASIGKTGENIAENVKGKIGEAADDVVAEIHDVELTSSRILYDISSNVQNEVNSVSTHTADAVANVKDKVHEVSDRMDEEASAYVAKTARAVDDVKKNVVDARDHVETFAKDCVDEVAETGASVKRNVVEAVEGVNDGLASAADSFSTTASKTFSSINDEATKTTQTVEELGLDAKDNLVSVANSVSDRVTVGVESAEQDVEKAKDGATALYDDVAEGVKNMSTDVRDTVEATSESIQTAVGRVKRSAEIESENIQHTVDGEADAITSRVSTGVKDIESFAHRVESEADAAVNASVESAHREEKELQDTLSSISHRAQENAQGLARSAQDETVATLELAEASVQQALSHAEKTITAEAAKVLNVFRATDDGEHKVHAETEGAVPSSQDSKPHGESATDTTVHVLEQAEESVRSALNRAEETISAEAQKSLKFLTGVEHSSNKVSTDVATIGHEHDIAVESVLKTAEDTTVTTLKEAEESVQKALNQAEETISMESQKSLKFLADDANLTQEVESDKHKGSPRHEKETHLPSVRSTVEDVTVTTLDQAEESVRHALDRAEETISTEAQKSLKFLTGTGNSEPDVAAESKVDSPLDGQEAIHRSVLETAEDVTVTTLEQAEKSVTMALDKAEETISSEAKKSSLSLQETGGSITEIATTSKSETHHAEEESSTITVSTSHSTQDNTVTALERAEMSVKMALNRAEETIATEAMRAATVLHSHENIEESSTESSSQRIASESEERFEKTVSTATRVQRFSEGIHERVRREVSTLRDDHGHDAAVRRGRSTSDITVRKAPTKVDSWESNLRKSTVASSGKMARNATVSGGEAKKTQSHIPRSTRKTVTVAAHSDPHQKGGSVAEAAKKRPPLKKAKSLADDSSEEAKKRVKKMPSQGSTRKTAISVESAVEAAGETVVKRALEKAKSTPESAEDTSSETSKSTSLTTSSSTRHRRETHSSSSEEPHEGAHAVHTELVHAAATIQDAFRDLREHKVPVDENAREMPVPPRTSFQIEPVLEEIAEEVGGERRGSRQESQGADNEDTSSSESSLSSAATRIQAGYRGHLARRHRLHRHGTGGTTSMGTASTSVSMSMSRDSDVGVVRAMSLLEDSEVQRHQLDPLDQLPEADDQEYGPAKYVADVHRAHAEAHGGKKGVEWARSLDSGLSSGPERHTPVRTAVSVQQRALRDRDLDEHIWRTLEQDMLAGEAATDESEDAPRREGPRRMSTRRGLHRGNAMQLPTTSSSTPPSLEEPPQAAAGATARHTGEFHDMLVLPLHAGEPEGEGSPWR</sequence>
<accession>A0AAV7XUA9</accession>
<gene>
    <name evidence="4" type="ORF">ONE63_006816</name>
</gene>
<comment type="caution">
    <text evidence="4">The sequence shown here is derived from an EMBL/GenBank/DDBJ whole genome shotgun (WGS) entry which is preliminary data.</text>
</comment>
<feature type="compositionally biased region" description="Basic and acidic residues" evidence="2">
    <location>
        <begin position="2861"/>
        <end position="2874"/>
    </location>
</feature>
<proteinExistence type="predicted"/>
<feature type="compositionally biased region" description="Polar residues" evidence="2">
    <location>
        <begin position="335"/>
        <end position="356"/>
    </location>
</feature>
<feature type="region of interest" description="Disordered" evidence="2">
    <location>
        <begin position="2627"/>
        <end position="2653"/>
    </location>
</feature>
<feature type="region of interest" description="Disordered" evidence="2">
    <location>
        <begin position="1195"/>
        <end position="1280"/>
    </location>
</feature>
<dbReference type="Gene3D" id="1.20.5.190">
    <property type="match status" value="1"/>
</dbReference>
<feature type="compositionally biased region" description="Basic and acidic residues" evidence="2">
    <location>
        <begin position="961"/>
        <end position="976"/>
    </location>
</feature>
<evidence type="ECO:0000313" key="5">
    <source>
        <dbReference type="Proteomes" id="UP001075354"/>
    </source>
</evidence>
<feature type="compositionally biased region" description="Basic and acidic residues" evidence="2">
    <location>
        <begin position="386"/>
        <end position="397"/>
    </location>
</feature>
<feature type="compositionally biased region" description="Low complexity" evidence="2">
    <location>
        <begin position="2841"/>
        <end position="2854"/>
    </location>
</feature>
<feature type="domain" description="RIIa" evidence="3">
    <location>
        <begin position="38"/>
        <end position="75"/>
    </location>
</feature>
<feature type="compositionally biased region" description="Basic and acidic residues" evidence="2">
    <location>
        <begin position="1195"/>
        <end position="1241"/>
    </location>
</feature>
<evidence type="ECO:0000313" key="4">
    <source>
        <dbReference type="EMBL" id="KAJ1528401.1"/>
    </source>
</evidence>
<feature type="compositionally biased region" description="Low complexity" evidence="2">
    <location>
        <begin position="149"/>
        <end position="163"/>
    </location>
</feature>